<comment type="caution">
    <text evidence="9">The sequence shown here is derived from an EMBL/GenBank/DDBJ whole genome shotgun (WGS) entry which is preliminary data.</text>
</comment>
<keyword evidence="5 8" id="KW-1133">Transmembrane helix</keyword>
<gene>
    <name evidence="9" type="ORF">OUO13_01215</name>
</gene>
<comment type="subcellular location">
    <subcellularLocation>
        <location evidence="1">Cell membrane</location>
        <topology evidence="1">Multi-pass membrane protein</topology>
    </subcellularLocation>
</comment>
<dbReference type="GO" id="GO:0140911">
    <property type="term" value="F:pore-forming activity"/>
    <property type="evidence" value="ECO:0007669"/>
    <property type="project" value="InterPro"/>
</dbReference>
<evidence type="ECO:0000256" key="6">
    <source>
        <dbReference type="ARBA" id="ARBA00023136"/>
    </source>
</evidence>
<dbReference type="Pfam" id="PF03006">
    <property type="entry name" value="HlyIII"/>
    <property type="match status" value="1"/>
</dbReference>
<evidence type="ECO:0000256" key="3">
    <source>
        <dbReference type="ARBA" id="ARBA00022475"/>
    </source>
</evidence>
<feature type="transmembrane region" description="Helical" evidence="8">
    <location>
        <begin position="158"/>
        <end position="177"/>
    </location>
</feature>
<dbReference type="AlphaFoldDB" id="A0A9X3EAV9"/>
<keyword evidence="10" id="KW-1185">Reference proteome</keyword>
<feature type="transmembrane region" description="Helical" evidence="8">
    <location>
        <begin position="192"/>
        <end position="213"/>
    </location>
</feature>
<feature type="transmembrane region" description="Helical" evidence="8">
    <location>
        <begin position="130"/>
        <end position="151"/>
    </location>
</feature>
<sequence>MQTIFREPVSGFTHLAGAVLAIVALCILTVRAALYGNIWHMVSFSVFGVTMLLMFTSSAVYHLSHGSERLLMHLKRLDHMAIFLMIAGTYTPVCLIGLDSPLGNWLCGAVWALAIAGVLMKALWISAPRWLSTLVYVLMGWMVVAAGPQLLEIPGQTLHWLVAGGIFYTLGALIYATRWPDPLPGLFGYHEIWHLFVLAGVFCHFWSIAFGLASPELMELPL</sequence>
<evidence type="ECO:0000256" key="8">
    <source>
        <dbReference type="SAM" id="Phobius"/>
    </source>
</evidence>
<evidence type="ECO:0000256" key="4">
    <source>
        <dbReference type="ARBA" id="ARBA00022692"/>
    </source>
</evidence>
<evidence type="ECO:0000256" key="5">
    <source>
        <dbReference type="ARBA" id="ARBA00022989"/>
    </source>
</evidence>
<dbReference type="EMBL" id="JAPNOA010000006">
    <property type="protein sequence ID" value="MCY0963806.1"/>
    <property type="molecule type" value="Genomic_DNA"/>
</dbReference>
<evidence type="ECO:0000256" key="2">
    <source>
        <dbReference type="ARBA" id="ARBA00008488"/>
    </source>
</evidence>
<dbReference type="RefSeq" id="WP_283172026.1">
    <property type="nucleotide sequence ID" value="NZ_JAPNOA010000006.1"/>
</dbReference>
<dbReference type="InterPro" id="IPR004254">
    <property type="entry name" value="AdipoR/HlyIII-related"/>
</dbReference>
<dbReference type="InterPro" id="IPR005744">
    <property type="entry name" value="Hy-lIII"/>
</dbReference>
<feature type="transmembrane region" description="Helical" evidence="8">
    <location>
        <begin position="81"/>
        <end position="98"/>
    </location>
</feature>
<keyword evidence="3" id="KW-1003">Cell membrane</keyword>
<evidence type="ECO:0000313" key="10">
    <source>
        <dbReference type="Proteomes" id="UP001150830"/>
    </source>
</evidence>
<evidence type="ECO:0000256" key="7">
    <source>
        <dbReference type="PIRSR" id="PIRSR604254-1"/>
    </source>
</evidence>
<accession>A0A9X3EAV9</accession>
<feature type="binding site" evidence="7">
    <location>
        <position position="62"/>
    </location>
    <ligand>
        <name>Zn(2+)</name>
        <dbReference type="ChEBI" id="CHEBI:29105"/>
    </ligand>
</feature>
<protein>
    <submittedName>
        <fullName evidence="9">Hemolysin III family protein</fullName>
    </submittedName>
</protein>
<dbReference type="PANTHER" id="PTHR20855:SF3">
    <property type="entry name" value="LD03007P"/>
    <property type="match status" value="1"/>
</dbReference>
<dbReference type="GO" id="GO:0046872">
    <property type="term" value="F:metal ion binding"/>
    <property type="evidence" value="ECO:0007669"/>
    <property type="project" value="UniProtKB-KW"/>
</dbReference>
<dbReference type="PANTHER" id="PTHR20855">
    <property type="entry name" value="ADIPOR/PROGESTIN RECEPTOR-RELATED"/>
    <property type="match status" value="1"/>
</dbReference>
<name>A0A9X3EAV9_9GAMM</name>
<proteinExistence type="inferred from homology"/>
<keyword evidence="7" id="KW-0479">Metal-binding</keyword>
<feature type="transmembrane region" description="Helical" evidence="8">
    <location>
        <begin position="41"/>
        <end position="61"/>
    </location>
</feature>
<reference evidence="9" key="1">
    <citation type="submission" date="2022-11" db="EMBL/GenBank/DDBJ databases">
        <title>Parathalassolutuus dongxingensis gen. nov., sp. nov., a novel member of family Oceanospirillaceae isolated from a coastal shrimp pond in Guangxi, China.</title>
        <authorList>
            <person name="Chen H."/>
        </authorList>
    </citation>
    <scope>NUCLEOTIDE SEQUENCE</scope>
    <source>
        <strain evidence="9">G-43</strain>
    </source>
</reference>
<evidence type="ECO:0000313" key="9">
    <source>
        <dbReference type="EMBL" id="MCY0963806.1"/>
    </source>
</evidence>
<keyword evidence="4 8" id="KW-0812">Transmembrane</keyword>
<feature type="binding site" evidence="7">
    <location>
        <position position="190"/>
    </location>
    <ligand>
        <name>Zn(2+)</name>
        <dbReference type="ChEBI" id="CHEBI:29105"/>
    </ligand>
</feature>
<feature type="binding site" evidence="7">
    <location>
        <position position="194"/>
    </location>
    <ligand>
        <name>Zn(2+)</name>
        <dbReference type="ChEBI" id="CHEBI:29105"/>
    </ligand>
</feature>
<comment type="similarity">
    <text evidence="2">Belongs to the UPF0073 (Hly-III) family.</text>
</comment>
<evidence type="ECO:0000256" key="1">
    <source>
        <dbReference type="ARBA" id="ARBA00004651"/>
    </source>
</evidence>
<dbReference type="Proteomes" id="UP001150830">
    <property type="component" value="Unassembled WGS sequence"/>
</dbReference>
<feature type="transmembrane region" description="Helical" evidence="8">
    <location>
        <begin position="105"/>
        <end position="124"/>
    </location>
</feature>
<dbReference type="GO" id="GO:0005886">
    <property type="term" value="C:plasma membrane"/>
    <property type="evidence" value="ECO:0007669"/>
    <property type="project" value="UniProtKB-SubCell"/>
</dbReference>
<feature type="transmembrane region" description="Helical" evidence="8">
    <location>
        <begin position="12"/>
        <end position="34"/>
    </location>
</feature>
<keyword evidence="6 8" id="KW-0472">Membrane</keyword>
<keyword evidence="7" id="KW-0862">Zinc</keyword>
<dbReference type="NCBIfam" id="TIGR01065">
    <property type="entry name" value="hlyIII"/>
    <property type="match status" value="1"/>
</dbReference>
<organism evidence="9 10">
    <name type="scientific">Parathalassolituus penaei</name>
    <dbReference type="NCBI Taxonomy" id="2997323"/>
    <lineage>
        <taxon>Bacteria</taxon>
        <taxon>Pseudomonadati</taxon>
        <taxon>Pseudomonadota</taxon>
        <taxon>Gammaproteobacteria</taxon>
        <taxon>Oceanospirillales</taxon>
        <taxon>Oceanospirillaceae</taxon>
        <taxon>Parathalassolituus</taxon>
    </lineage>
</organism>